<gene>
    <name evidence="9" type="ORF">FAK_08610</name>
</gene>
<comment type="similarity">
    <text evidence="2 7">Belongs to the sodium:solute symporter (SSF) (TC 2.A.21) family.</text>
</comment>
<evidence type="ECO:0000256" key="3">
    <source>
        <dbReference type="ARBA" id="ARBA00022448"/>
    </source>
</evidence>
<feature type="transmembrane region" description="Helical" evidence="8">
    <location>
        <begin position="407"/>
        <end position="429"/>
    </location>
</feature>
<evidence type="ECO:0000256" key="4">
    <source>
        <dbReference type="ARBA" id="ARBA00022692"/>
    </source>
</evidence>
<keyword evidence="5 8" id="KW-1133">Transmembrane helix</keyword>
<keyword evidence="6 8" id="KW-0472">Membrane</keyword>
<feature type="transmembrane region" description="Helical" evidence="8">
    <location>
        <begin position="6"/>
        <end position="28"/>
    </location>
</feature>
<keyword evidence="4 8" id="KW-0812">Transmembrane</keyword>
<dbReference type="PANTHER" id="PTHR48086">
    <property type="entry name" value="SODIUM/PROLINE SYMPORTER-RELATED"/>
    <property type="match status" value="1"/>
</dbReference>
<dbReference type="GO" id="GO:0022857">
    <property type="term" value="F:transmembrane transporter activity"/>
    <property type="evidence" value="ECO:0007669"/>
    <property type="project" value="InterPro"/>
</dbReference>
<feature type="transmembrane region" description="Helical" evidence="8">
    <location>
        <begin position="435"/>
        <end position="453"/>
    </location>
</feature>
<dbReference type="Pfam" id="PF00474">
    <property type="entry name" value="SSF"/>
    <property type="match status" value="1"/>
</dbReference>
<protein>
    <submittedName>
        <fullName evidence="9">Sodium:solute symport protein</fullName>
    </submittedName>
</protein>
<dbReference type="GO" id="GO:0005886">
    <property type="term" value="C:plasma membrane"/>
    <property type="evidence" value="ECO:0007669"/>
    <property type="project" value="TreeGrafter"/>
</dbReference>
<comment type="subcellular location">
    <subcellularLocation>
        <location evidence="1">Membrane</location>
        <topology evidence="1">Multi-pass membrane protein</topology>
    </subcellularLocation>
</comment>
<dbReference type="PROSITE" id="PS50283">
    <property type="entry name" value="NA_SOLUT_SYMP_3"/>
    <property type="match status" value="1"/>
</dbReference>
<dbReference type="Gene3D" id="1.20.1730.10">
    <property type="entry name" value="Sodium/glucose cotransporter"/>
    <property type="match status" value="1"/>
</dbReference>
<feature type="transmembrane region" description="Helical" evidence="8">
    <location>
        <begin position="305"/>
        <end position="333"/>
    </location>
</feature>
<feature type="transmembrane region" description="Helical" evidence="8">
    <location>
        <begin position="40"/>
        <end position="60"/>
    </location>
</feature>
<dbReference type="AlphaFoldDB" id="A0AAU9EPG8"/>
<dbReference type="EMBL" id="AP028679">
    <property type="protein sequence ID" value="BEQ13795.1"/>
    <property type="molecule type" value="Genomic_DNA"/>
</dbReference>
<feature type="transmembrane region" description="Helical" evidence="8">
    <location>
        <begin position="221"/>
        <end position="240"/>
    </location>
</feature>
<keyword evidence="10" id="KW-1185">Reference proteome</keyword>
<feature type="transmembrane region" description="Helical" evidence="8">
    <location>
        <begin position="261"/>
        <end position="285"/>
    </location>
</feature>
<evidence type="ECO:0000256" key="2">
    <source>
        <dbReference type="ARBA" id="ARBA00006434"/>
    </source>
</evidence>
<feature type="transmembrane region" description="Helical" evidence="8">
    <location>
        <begin position="118"/>
        <end position="143"/>
    </location>
</feature>
<dbReference type="CDD" id="cd10322">
    <property type="entry name" value="SLC5sbd"/>
    <property type="match status" value="1"/>
</dbReference>
<feature type="transmembrane region" description="Helical" evidence="8">
    <location>
        <begin position="354"/>
        <end position="373"/>
    </location>
</feature>
<feature type="transmembrane region" description="Helical" evidence="8">
    <location>
        <begin position="149"/>
        <end position="168"/>
    </location>
</feature>
<name>A0AAU9EPG8_9BACT</name>
<proteinExistence type="inferred from homology"/>
<evidence type="ECO:0000313" key="9">
    <source>
        <dbReference type="EMBL" id="BEQ13795.1"/>
    </source>
</evidence>
<dbReference type="Proteomes" id="UP001366166">
    <property type="component" value="Chromosome"/>
</dbReference>
<dbReference type="PANTHER" id="PTHR48086:SF7">
    <property type="entry name" value="SODIUM-SOLUTE SYMPORTER-RELATED"/>
    <property type="match status" value="1"/>
</dbReference>
<evidence type="ECO:0000256" key="7">
    <source>
        <dbReference type="RuleBase" id="RU362091"/>
    </source>
</evidence>
<dbReference type="InterPro" id="IPR038377">
    <property type="entry name" value="Na/Glc_symporter_sf"/>
</dbReference>
<evidence type="ECO:0000256" key="5">
    <source>
        <dbReference type="ARBA" id="ARBA00022989"/>
    </source>
</evidence>
<keyword evidence="3" id="KW-0813">Transport</keyword>
<dbReference type="InterPro" id="IPR001734">
    <property type="entry name" value="Na/solute_symporter"/>
</dbReference>
<evidence type="ECO:0000256" key="1">
    <source>
        <dbReference type="ARBA" id="ARBA00004141"/>
    </source>
</evidence>
<dbReference type="KEGG" id="dmp:FAK_08610"/>
<evidence type="ECO:0000256" key="8">
    <source>
        <dbReference type="SAM" id="Phobius"/>
    </source>
</evidence>
<feature type="transmembrane region" description="Helical" evidence="8">
    <location>
        <begin position="66"/>
        <end position="92"/>
    </location>
</feature>
<reference evidence="10" key="1">
    <citation type="journal article" date="2023" name="Arch. Microbiol.">
        <title>Desulfoferula mesophilus gen. nov. sp. nov., a mesophilic sulfate-reducing bacterium isolated from a brackish lake sediment.</title>
        <authorList>
            <person name="Watanabe T."/>
            <person name="Yabe T."/>
            <person name="Tsuji J.M."/>
            <person name="Fukui M."/>
        </authorList>
    </citation>
    <scope>NUCLEOTIDE SEQUENCE [LARGE SCALE GENOMIC DNA]</scope>
    <source>
        <strain evidence="10">12FAK</strain>
    </source>
</reference>
<evidence type="ECO:0000313" key="10">
    <source>
        <dbReference type="Proteomes" id="UP001366166"/>
    </source>
</evidence>
<evidence type="ECO:0000256" key="6">
    <source>
        <dbReference type="ARBA" id="ARBA00023136"/>
    </source>
</evidence>
<feature type="transmembrane region" description="Helical" evidence="8">
    <location>
        <begin position="180"/>
        <end position="201"/>
    </location>
</feature>
<organism evidence="9 10">
    <name type="scientific">Desulfoferula mesophila</name>
    <dbReference type="NCBI Taxonomy" id="3058419"/>
    <lineage>
        <taxon>Bacteria</taxon>
        <taxon>Pseudomonadati</taxon>
        <taxon>Thermodesulfobacteriota</taxon>
        <taxon>Desulfarculia</taxon>
        <taxon>Desulfarculales</taxon>
        <taxon>Desulfarculaceae</taxon>
        <taxon>Desulfoferula</taxon>
    </lineage>
</organism>
<dbReference type="InterPro" id="IPR050277">
    <property type="entry name" value="Sodium:Solute_Symporter"/>
</dbReference>
<accession>A0AAU9EPG8</accession>
<sequence>MTLIDHAILGASLLAVLLVGLWAGRGVTKLEHFSVAGREFGAWVVFATLSASFIGGGFTMGNAEKVFLVGIVNIFALWGFSLKEVLVATVIAPRMQRFPDAISVGGIMGQAYGKPGRMVTGVFGVMLCAGIMGAQVGAMGYVFNLFLGLDYLVGILIGCSIAIAYSTVGGMRAVVFTDILQFLILGVGIPLTLFLGLDLAGGWRAVADKVPADHLTLLGEMGPWAFISLFLTFLLGETLVPPYVQRLMIGRSAGHTARGTLWSGLFSVPFFAISGAIGLVALTMAPDLDPNLALPYLVQQALPVGLRGLVVAGIIAVVMSSADSFLNGAAVCLTSDVVLPAMRNPLSERGQLRLAKGANLITGILAIVFAISIKSVLGILLYAYNFWAPVILPPLVAAFFGTRAGAGVFLAAAAAGLGGTVLWNVGLGAPGGVDGLIIGVGCNALVFWLGKFLSRAPA</sequence>